<name>A0A6B3LPC6_9BACT</name>
<dbReference type="Proteomes" id="UP000474777">
    <property type="component" value="Unassembled WGS sequence"/>
</dbReference>
<protein>
    <submittedName>
        <fullName evidence="2">Uncharacterized protein</fullName>
    </submittedName>
</protein>
<reference evidence="2 3" key="1">
    <citation type="submission" date="2020-02" db="EMBL/GenBank/DDBJ databases">
        <authorList>
            <person name="Kim M.K."/>
        </authorList>
    </citation>
    <scope>NUCLEOTIDE SEQUENCE [LARGE SCALE GENOMIC DNA]</scope>
    <source>
        <strain evidence="2 3">BT327</strain>
    </source>
</reference>
<feature type="chain" id="PRO_5025557530" evidence="1">
    <location>
        <begin position="22"/>
        <end position="122"/>
    </location>
</feature>
<organism evidence="2 3">
    <name type="scientific">Pontibacter burrus</name>
    <dbReference type="NCBI Taxonomy" id="2704466"/>
    <lineage>
        <taxon>Bacteria</taxon>
        <taxon>Pseudomonadati</taxon>
        <taxon>Bacteroidota</taxon>
        <taxon>Cytophagia</taxon>
        <taxon>Cytophagales</taxon>
        <taxon>Hymenobacteraceae</taxon>
        <taxon>Pontibacter</taxon>
    </lineage>
</organism>
<dbReference type="EMBL" id="JAAGWD010000005">
    <property type="protein sequence ID" value="NEM98669.1"/>
    <property type="molecule type" value="Genomic_DNA"/>
</dbReference>
<evidence type="ECO:0000313" key="3">
    <source>
        <dbReference type="Proteomes" id="UP000474777"/>
    </source>
</evidence>
<evidence type="ECO:0000313" key="2">
    <source>
        <dbReference type="EMBL" id="NEM98669.1"/>
    </source>
</evidence>
<proteinExistence type="predicted"/>
<comment type="caution">
    <text evidence="2">The sequence shown here is derived from an EMBL/GenBank/DDBJ whole genome shotgun (WGS) entry which is preliminary data.</text>
</comment>
<sequence length="122" mass="14111">MKFKKILTYSLPFLLSLQLFACNGPNTTHNMTTELIEFSEWVNKNAAQSETISEENWNTLNAEFERRAATLESSIDEWDETDRQLWLDLESTWAVAKQNVSQRYGQESTIDQELSLDTVSVQ</sequence>
<dbReference type="RefSeq" id="WP_163915548.1">
    <property type="nucleotide sequence ID" value="NZ_JAAGWD010000005.1"/>
</dbReference>
<gene>
    <name evidence="2" type="ORF">GXP69_13265</name>
</gene>
<dbReference type="AlphaFoldDB" id="A0A6B3LPC6"/>
<feature type="signal peptide" evidence="1">
    <location>
        <begin position="1"/>
        <end position="21"/>
    </location>
</feature>
<accession>A0A6B3LPC6</accession>
<keyword evidence="3" id="KW-1185">Reference proteome</keyword>
<keyword evidence="1" id="KW-0732">Signal</keyword>
<evidence type="ECO:0000256" key="1">
    <source>
        <dbReference type="SAM" id="SignalP"/>
    </source>
</evidence>